<reference evidence="1" key="1">
    <citation type="submission" date="2020-09" db="EMBL/GenBank/DDBJ databases">
        <title>Genome-Enabled Discovery of Anthraquinone Biosynthesis in Senna tora.</title>
        <authorList>
            <person name="Kang S.-H."/>
            <person name="Pandey R.P."/>
            <person name="Lee C.-M."/>
            <person name="Sim J.-S."/>
            <person name="Jeong J.-T."/>
            <person name="Choi B.-S."/>
            <person name="Jung M."/>
            <person name="Ginzburg D."/>
            <person name="Zhao K."/>
            <person name="Won S.Y."/>
            <person name="Oh T.-J."/>
            <person name="Yu Y."/>
            <person name="Kim N.-H."/>
            <person name="Lee O.R."/>
            <person name="Lee T.-H."/>
            <person name="Bashyal P."/>
            <person name="Kim T.-S."/>
            <person name="Lee W.-H."/>
            <person name="Kawkins C."/>
            <person name="Kim C.-K."/>
            <person name="Kim J.S."/>
            <person name="Ahn B.O."/>
            <person name="Rhee S.Y."/>
            <person name="Sohng J.K."/>
        </authorList>
    </citation>
    <scope>NUCLEOTIDE SEQUENCE</scope>
    <source>
        <tissue evidence="1">Leaf</tissue>
    </source>
</reference>
<protein>
    <submittedName>
        <fullName evidence="1">Uncharacterized protein</fullName>
    </submittedName>
</protein>
<comment type="caution">
    <text evidence="1">The sequence shown here is derived from an EMBL/GenBank/DDBJ whole genome shotgun (WGS) entry which is preliminary data.</text>
</comment>
<accession>A0A834XE17</accession>
<dbReference type="AlphaFoldDB" id="A0A834XE17"/>
<proteinExistence type="predicted"/>
<name>A0A834XE17_9FABA</name>
<evidence type="ECO:0000313" key="1">
    <source>
        <dbReference type="EMBL" id="KAF7843624.1"/>
    </source>
</evidence>
<gene>
    <name evidence="1" type="ORF">G2W53_000529</name>
</gene>
<sequence>MAFKAWIDGLKTSQVYRALKIV</sequence>
<keyword evidence="2" id="KW-1185">Reference proteome</keyword>
<evidence type="ECO:0000313" key="2">
    <source>
        <dbReference type="Proteomes" id="UP000634136"/>
    </source>
</evidence>
<dbReference type="EMBL" id="JAAIUW010000001">
    <property type="protein sequence ID" value="KAF7843624.1"/>
    <property type="molecule type" value="Genomic_DNA"/>
</dbReference>
<dbReference type="Proteomes" id="UP000634136">
    <property type="component" value="Unassembled WGS sequence"/>
</dbReference>
<organism evidence="1 2">
    <name type="scientific">Senna tora</name>
    <dbReference type="NCBI Taxonomy" id="362788"/>
    <lineage>
        <taxon>Eukaryota</taxon>
        <taxon>Viridiplantae</taxon>
        <taxon>Streptophyta</taxon>
        <taxon>Embryophyta</taxon>
        <taxon>Tracheophyta</taxon>
        <taxon>Spermatophyta</taxon>
        <taxon>Magnoliopsida</taxon>
        <taxon>eudicotyledons</taxon>
        <taxon>Gunneridae</taxon>
        <taxon>Pentapetalae</taxon>
        <taxon>rosids</taxon>
        <taxon>fabids</taxon>
        <taxon>Fabales</taxon>
        <taxon>Fabaceae</taxon>
        <taxon>Caesalpinioideae</taxon>
        <taxon>Cassia clade</taxon>
        <taxon>Senna</taxon>
    </lineage>
</organism>